<sequence length="99" mass="11608">MTAENRKRSRDEDINDASMPLSKRINNLHINTSVNHFMKINHTTNSQMSSNSNMKLESPTIYSYNPELNASQNPFYYQNNKVLFELYVERMQRNGASQF</sequence>
<name>A0A6M2DCQ5_XENCH</name>
<evidence type="ECO:0000256" key="1">
    <source>
        <dbReference type="SAM" id="MobiDB-lite"/>
    </source>
</evidence>
<dbReference type="EMBL" id="GIIL01000203">
    <property type="protein sequence ID" value="NOV43929.1"/>
    <property type="molecule type" value="Transcribed_RNA"/>
</dbReference>
<dbReference type="AlphaFoldDB" id="A0A6M2DCQ5"/>
<organism evidence="2">
    <name type="scientific">Xenopsylla cheopis</name>
    <name type="common">Oriental rat flea</name>
    <name type="synonym">Pulex cheopis</name>
    <dbReference type="NCBI Taxonomy" id="163159"/>
    <lineage>
        <taxon>Eukaryota</taxon>
        <taxon>Metazoa</taxon>
        <taxon>Ecdysozoa</taxon>
        <taxon>Arthropoda</taxon>
        <taxon>Hexapoda</taxon>
        <taxon>Insecta</taxon>
        <taxon>Pterygota</taxon>
        <taxon>Neoptera</taxon>
        <taxon>Endopterygota</taxon>
        <taxon>Siphonaptera</taxon>
        <taxon>Pulicidae</taxon>
        <taxon>Xenopsyllinae</taxon>
        <taxon>Xenopsylla</taxon>
    </lineage>
</organism>
<protein>
    <submittedName>
        <fullName evidence="2">Uncharacterized protein</fullName>
    </submittedName>
</protein>
<evidence type="ECO:0000313" key="2">
    <source>
        <dbReference type="EMBL" id="NOV43929.1"/>
    </source>
</evidence>
<proteinExistence type="predicted"/>
<feature type="region of interest" description="Disordered" evidence="1">
    <location>
        <begin position="1"/>
        <end position="20"/>
    </location>
</feature>
<feature type="compositionally biased region" description="Basic and acidic residues" evidence="1">
    <location>
        <begin position="1"/>
        <end position="12"/>
    </location>
</feature>
<reference evidence="2" key="1">
    <citation type="submission" date="2020-03" db="EMBL/GenBank/DDBJ databases">
        <title>Transcriptomic Profiling of the Digestive Tract of the Rat Flea, Xenopsylla cheopis, Following Blood Feeding and Infection with Yersinia pestis.</title>
        <authorList>
            <person name="Bland D.M."/>
            <person name="Martens C.A."/>
            <person name="Virtaneva K."/>
            <person name="Kanakabandi K."/>
            <person name="Long D."/>
            <person name="Rosenke R."/>
            <person name="Saturday G.A."/>
            <person name="Hoyt F.H."/>
            <person name="Bruno D.P."/>
            <person name="Ribeiro J.M.C."/>
            <person name="Hinnebusch J."/>
        </authorList>
    </citation>
    <scope>NUCLEOTIDE SEQUENCE</scope>
</reference>
<accession>A0A6M2DCQ5</accession>